<gene>
    <name evidence="4" type="ORF">FNJ87_02895</name>
</gene>
<evidence type="ECO:0000259" key="3">
    <source>
        <dbReference type="PROSITE" id="PS50977"/>
    </source>
</evidence>
<keyword evidence="5" id="KW-1185">Reference proteome</keyword>
<reference evidence="4 5" key="1">
    <citation type="submission" date="2020-11" db="EMBL/GenBank/DDBJ databases">
        <title>P. mediterranea TC4 genome.</title>
        <authorList>
            <person name="Molmeret M."/>
        </authorList>
    </citation>
    <scope>NUCLEOTIDE SEQUENCE [LARGE SCALE GENOMIC DNA]</scope>
    <source>
        <strain evidence="4 5">TC4</strain>
    </source>
</reference>
<evidence type="ECO:0000313" key="4">
    <source>
        <dbReference type="EMBL" id="MBF4983321.1"/>
    </source>
</evidence>
<proteinExistence type="predicted"/>
<evidence type="ECO:0000256" key="1">
    <source>
        <dbReference type="ARBA" id="ARBA00023125"/>
    </source>
</evidence>
<dbReference type="Gene3D" id="1.10.357.10">
    <property type="entry name" value="Tetracycline Repressor, domain 2"/>
    <property type="match status" value="1"/>
</dbReference>
<dbReference type="EMBL" id="JADKYU010000157">
    <property type="protein sequence ID" value="MBF4983321.1"/>
    <property type="molecule type" value="Genomic_DNA"/>
</dbReference>
<dbReference type="PROSITE" id="PS50977">
    <property type="entry name" value="HTH_TETR_2"/>
    <property type="match status" value="1"/>
</dbReference>
<feature type="domain" description="HTH tetR-type" evidence="3">
    <location>
        <begin position="24"/>
        <end position="84"/>
    </location>
</feature>
<feature type="DNA-binding region" description="H-T-H motif" evidence="2">
    <location>
        <begin position="47"/>
        <end position="66"/>
    </location>
</feature>
<dbReference type="InterPro" id="IPR001647">
    <property type="entry name" value="HTH_TetR"/>
</dbReference>
<keyword evidence="1 2" id="KW-0238">DNA-binding</keyword>
<dbReference type="InterPro" id="IPR009057">
    <property type="entry name" value="Homeodomain-like_sf"/>
</dbReference>
<evidence type="ECO:0000256" key="2">
    <source>
        <dbReference type="PROSITE-ProRule" id="PRU00335"/>
    </source>
</evidence>
<organism evidence="4 5">
    <name type="scientific">Nonlabens mediterrranea</name>
    <dbReference type="NCBI Taxonomy" id="1419947"/>
    <lineage>
        <taxon>Bacteria</taxon>
        <taxon>Pseudomonadati</taxon>
        <taxon>Bacteroidota</taxon>
        <taxon>Flavobacteriia</taxon>
        <taxon>Flavobacteriales</taxon>
        <taxon>Flavobacteriaceae</taxon>
        <taxon>Nonlabens</taxon>
    </lineage>
</organism>
<name>A0ABS0A2E1_9FLAO</name>
<evidence type="ECO:0000313" key="5">
    <source>
        <dbReference type="Proteomes" id="UP001194729"/>
    </source>
</evidence>
<dbReference type="Pfam" id="PF00440">
    <property type="entry name" value="TetR_N"/>
    <property type="match status" value="1"/>
</dbReference>
<comment type="caution">
    <text evidence="4">The sequence shown here is derived from an EMBL/GenBank/DDBJ whole genome shotgun (WGS) entry which is preliminary data.</text>
</comment>
<protein>
    <submittedName>
        <fullName evidence="4">TetR/AcrR family transcriptional regulator</fullName>
    </submittedName>
</protein>
<dbReference type="SUPFAM" id="SSF46689">
    <property type="entry name" value="Homeodomain-like"/>
    <property type="match status" value="1"/>
</dbReference>
<accession>A0ABS0A2E1</accession>
<dbReference type="Proteomes" id="UP001194729">
    <property type="component" value="Unassembled WGS sequence"/>
</dbReference>
<sequence>MDRLLQNLKVQINDKIFVKDPESSELGQRIISNSITMIHEMGFEQFTFKKLGKLIGSNESSIYRYFENKHKLLLYLTSWYWGWLEYQLVIDTLKIANQTDRLSRAVEIITQPIEQDSKFEHIDEVVLNKIVIAEYSKSYLTKEVDEENKSGYFTIYKRLVERVKDMILMVNPDYPYPSSLSSTILEGALHQHFLKDHFKNLTDCNDRVSPTDYFKHLVFQTLK</sequence>